<dbReference type="EMBL" id="CP009056">
    <property type="protein sequence ID" value="AJA44178.1"/>
    <property type="molecule type" value="Genomic_DNA"/>
</dbReference>
<dbReference type="AlphaFoldDB" id="A0A0A7RY41"/>
<dbReference type="Proteomes" id="UP000030901">
    <property type="component" value="Chromosome"/>
</dbReference>
<dbReference type="InterPro" id="IPR015813">
    <property type="entry name" value="Pyrv/PenolPyrv_kinase-like_dom"/>
</dbReference>
<dbReference type="PANTHER" id="PTHR32308:SF10">
    <property type="entry name" value="CITRATE LYASE SUBUNIT BETA"/>
    <property type="match status" value="1"/>
</dbReference>
<dbReference type="RefSeq" id="WP_052236683.1">
    <property type="nucleotide sequence ID" value="NZ_CP009056.1"/>
</dbReference>
<evidence type="ECO:0000313" key="5">
    <source>
        <dbReference type="EMBL" id="AJA44178.1"/>
    </source>
</evidence>
<reference evidence="5 6" key="1">
    <citation type="journal article" date="2014" name="Appl. Environ. Microbiol.">
        <title>Gut symbionts from distinct hosts exhibit genotoxic activity via divergent colibactin biosynthetic pathways.</title>
        <authorList>
            <person name="Engel P."/>
            <person name="Vizcaino M.I."/>
            <person name="Crawford J.M."/>
        </authorList>
    </citation>
    <scope>NUCLEOTIDE SEQUENCE [LARGE SCALE GENOMIC DNA]</scope>
    <source>
        <strain evidence="5 6">PEB0191</strain>
    </source>
</reference>
<evidence type="ECO:0000256" key="1">
    <source>
        <dbReference type="ARBA" id="ARBA00001946"/>
    </source>
</evidence>
<dbReference type="GO" id="GO:0006107">
    <property type="term" value="P:oxaloacetate metabolic process"/>
    <property type="evidence" value="ECO:0007669"/>
    <property type="project" value="TreeGrafter"/>
</dbReference>
<dbReference type="GO" id="GO:0016829">
    <property type="term" value="F:lyase activity"/>
    <property type="evidence" value="ECO:0007669"/>
    <property type="project" value="UniProtKB-KW"/>
</dbReference>
<accession>A0A0A7RY41</accession>
<protein>
    <submittedName>
        <fullName evidence="5">Citrate lyase beta subunit</fullName>
    </submittedName>
</protein>
<keyword evidence="2 4" id="KW-0479">Metal-binding</keyword>
<comment type="cofactor">
    <cofactor evidence="1">
        <name>Mg(2+)</name>
        <dbReference type="ChEBI" id="CHEBI:18420"/>
    </cofactor>
</comment>
<dbReference type="OrthoDB" id="348111at2"/>
<dbReference type="SUPFAM" id="SSF51621">
    <property type="entry name" value="Phosphoenolpyruvate/pyruvate domain"/>
    <property type="match status" value="1"/>
</dbReference>
<gene>
    <name evidence="5" type="ORF">FPB0191_00340</name>
</gene>
<dbReference type="PIRSF" id="PIRSF015582">
    <property type="entry name" value="Cit_lyase_B"/>
    <property type="match status" value="1"/>
</dbReference>
<name>A0A0A7RY41_FRIPE</name>
<dbReference type="Pfam" id="PF15617">
    <property type="entry name" value="C-C_Bond_Lyase"/>
    <property type="match status" value="1"/>
</dbReference>
<sequence>MNKKISPWNIGSSLYIPANNPNIVDIIIHNKYQDLKSVIICLEDSVKLEDIGFAKDNLLKSILHITDHLNQTSDEQVPLIFIRPRNIDIANWIIANLNLTYVAGFVIPKFDQTCLNDWWSTLQNTQLLMMPTLETQDVYNMVKMQQLSDTLSVHPCRERILLLRIGGNDLMNGLRLRRHKNMTLYDGPVGYLIKMLVVIFAQNGFYLTAPVCEHFSDNDLLAKEVALDILHGLVGKTLIHPSQLEIINQIYRVTEQEYTEAKKILSVPQGGVFNINGSMCEPSTQHRWASDIIERAQCFGID</sequence>
<dbReference type="InterPro" id="IPR040442">
    <property type="entry name" value="Pyrv_kinase-like_dom_sf"/>
</dbReference>
<evidence type="ECO:0000256" key="4">
    <source>
        <dbReference type="PIRSR" id="PIRSR015582-2"/>
    </source>
</evidence>
<evidence type="ECO:0000313" key="6">
    <source>
        <dbReference type="Proteomes" id="UP000030901"/>
    </source>
</evidence>
<keyword evidence="5" id="KW-0456">Lyase</keyword>
<keyword evidence="3 4" id="KW-0460">Magnesium</keyword>
<dbReference type="HOGENOM" id="CLU_062194_1_0_6"/>
<evidence type="ECO:0000256" key="2">
    <source>
        <dbReference type="ARBA" id="ARBA00022723"/>
    </source>
</evidence>
<dbReference type="GO" id="GO:0000287">
    <property type="term" value="F:magnesium ion binding"/>
    <property type="evidence" value="ECO:0007669"/>
    <property type="project" value="TreeGrafter"/>
</dbReference>
<proteinExistence type="predicted"/>
<dbReference type="STRING" id="1267021.FPB0191_00340"/>
<dbReference type="Gene3D" id="3.20.20.60">
    <property type="entry name" value="Phosphoenolpyruvate-binding domains"/>
    <property type="match status" value="1"/>
</dbReference>
<dbReference type="InterPro" id="IPR011206">
    <property type="entry name" value="Citrate_lyase_beta/mcl1/mcl2"/>
</dbReference>
<dbReference type="KEGG" id="fpp:FPB0191_00340"/>
<evidence type="ECO:0000256" key="3">
    <source>
        <dbReference type="ARBA" id="ARBA00022842"/>
    </source>
</evidence>
<organism evidence="5 6">
    <name type="scientific">Frischella perrara</name>
    <dbReference type="NCBI Taxonomy" id="1267021"/>
    <lineage>
        <taxon>Bacteria</taxon>
        <taxon>Pseudomonadati</taxon>
        <taxon>Pseudomonadota</taxon>
        <taxon>Gammaproteobacteria</taxon>
        <taxon>Orbales</taxon>
        <taxon>Orbaceae</taxon>
        <taxon>Frischella</taxon>
    </lineage>
</organism>
<dbReference type="PANTHER" id="PTHR32308">
    <property type="entry name" value="LYASE BETA SUBUNIT, PUTATIVE (AFU_ORTHOLOGUE AFUA_4G13030)-RELATED"/>
    <property type="match status" value="1"/>
</dbReference>
<dbReference type="InterPro" id="IPR039480">
    <property type="entry name" value="C-C_Bond_Lyase-like"/>
</dbReference>
<feature type="binding site" evidence="4">
    <location>
        <position position="169"/>
    </location>
    <ligand>
        <name>Mg(2+)</name>
        <dbReference type="ChEBI" id="CHEBI:18420"/>
    </ligand>
</feature>
<keyword evidence="6" id="KW-1185">Reference proteome</keyword>